<dbReference type="Gene3D" id="3.40.50.2300">
    <property type="match status" value="2"/>
</dbReference>
<keyword evidence="2" id="KW-0238">DNA-binding</keyword>
<sequence>MVEAGRRPTIRDIAREVGISKASVSFALNGRPGVSAETRAAVLDAAKRLGWHPSSAARGLSEARARAVGLVVARPPELLQAEPFFAALIAGLESALSPLGIGLTLTLVGDVREESEVHRRWWAERRVDGVVVIDVRARDPRLPVLREIGLPAVVFGSHAKVDGIPSLRVDDRAPATAALTHLVERGHRRIARVGGPAGLASTRSRASAFRRASEQLTGQTGTDVSADYTPEGGVRAVRELLALPEPPSAVLFDNDVMAVAAISACLRDGLRVPDDLAVVAWDDSLMCRLTCPGVSALGRDVVGDAGRAARMLVRATEGEDVADEPMSERVLVVRESS</sequence>
<dbReference type="SUPFAM" id="SSF53822">
    <property type="entry name" value="Periplasmic binding protein-like I"/>
    <property type="match status" value="1"/>
</dbReference>
<dbReference type="InterPro" id="IPR000843">
    <property type="entry name" value="HTH_LacI"/>
</dbReference>
<evidence type="ECO:0000313" key="6">
    <source>
        <dbReference type="Proteomes" id="UP000293638"/>
    </source>
</evidence>
<dbReference type="SUPFAM" id="SSF47413">
    <property type="entry name" value="lambda repressor-like DNA-binding domains"/>
    <property type="match status" value="1"/>
</dbReference>
<comment type="caution">
    <text evidence="5">The sequence shown here is derived from an EMBL/GenBank/DDBJ whole genome shotgun (WGS) entry which is preliminary data.</text>
</comment>
<name>A0A4Q7NRT3_9ACTN</name>
<dbReference type="Pfam" id="PF00356">
    <property type="entry name" value="LacI"/>
    <property type="match status" value="1"/>
</dbReference>
<dbReference type="CDD" id="cd06267">
    <property type="entry name" value="PBP1_LacI_sugar_binding-like"/>
    <property type="match status" value="1"/>
</dbReference>
<dbReference type="Pfam" id="PF13377">
    <property type="entry name" value="Peripla_BP_3"/>
    <property type="match status" value="1"/>
</dbReference>
<dbReference type="InterPro" id="IPR028082">
    <property type="entry name" value="Peripla_BP_I"/>
</dbReference>
<reference evidence="5 6" key="1">
    <citation type="submission" date="2019-02" db="EMBL/GenBank/DDBJ databases">
        <title>Genomic Encyclopedia of Type Strains, Phase IV (KMG-IV): sequencing the most valuable type-strain genomes for metagenomic binning, comparative biology and taxonomic classification.</title>
        <authorList>
            <person name="Goeker M."/>
        </authorList>
    </citation>
    <scope>NUCLEOTIDE SEQUENCE [LARGE SCALE GENOMIC DNA]</scope>
    <source>
        <strain evidence="5 6">DSM 45622</strain>
    </source>
</reference>
<dbReference type="GO" id="GO:0003700">
    <property type="term" value="F:DNA-binding transcription factor activity"/>
    <property type="evidence" value="ECO:0007669"/>
    <property type="project" value="TreeGrafter"/>
</dbReference>
<dbReference type="CDD" id="cd01392">
    <property type="entry name" value="HTH_LacI"/>
    <property type="match status" value="1"/>
</dbReference>
<proteinExistence type="predicted"/>
<dbReference type="InterPro" id="IPR010982">
    <property type="entry name" value="Lambda_DNA-bd_dom_sf"/>
</dbReference>
<keyword evidence="3" id="KW-0804">Transcription</keyword>
<dbReference type="PROSITE" id="PS50932">
    <property type="entry name" value="HTH_LACI_2"/>
    <property type="match status" value="1"/>
</dbReference>
<gene>
    <name evidence="5" type="ORF">EV189_1570</name>
</gene>
<dbReference type="GO" id="GO:0000976">
    <property type="term" value="F:transcription cis-regulatory region binding"/>
    <property type="evidence" value="ECO:0007669"/>
    <property type="project" value="TreeGrafter"/>
</dbReference>
<dbReference type="InterPro" id="IPR046335">
    <property type="entry name" value="LacI/GalR-like_sensor"/>
</dbReference>
<dbReference type="Proteomes" id="UP000293638">
    <property type="component" value="Unassembled WGS sequence"/>
</dbReference>
<dbReference type="SMART" id="SM00354">
    <property type="entry name" value="HTH_LACI"/>
    <property type="match status" value="1"/>
</dbReference>
<keyword evidence="1" id="KW-0805">Transcription regulation</keyword>
<dbReference type="PANTHER" id="PTHR30146">
    <property type="entry name" value="LACI-RELATED TRANSCRIPTIONAL REPRESSOR"/>
    <property type="match status" value="1"/>
</dbReference>
<protein>
    <submittedName>
        <fullName evidence="5">LacI family transcriptional regulator</fullName>
    </submittedName>
</protein>
<evidence type="ECO:0000256" key="2">
    <source>
        <dbReference type="ARBA" id="ARBA00023125"/>
    </source>
</evidence>
<organism evidence="5 6">
    <name type="scientific">Motilibacter rhizosphaerae</name>
    <dbReference type="NCBI Taxonomy" id="598652"/>
    <lineage>
        <taxon>Bacteria</taxon>
        <taxon>Bacillati</taxon>
        <taxon>Actinomycetota</taxon>
        <taxon>Actinomycetes</taxon>
        <taxon>Motilibacterales</taxon>
        <taxon>Motilibacteraceae</taxon>
        <taxon>Motilibacter</taxon>
    </lineage>
</organism>
<dbReference type="PANTHER" id="PTHR30146:SF155">
    <property type="entry name" value="ALANINE RACEMASE"/>
    <property type="match status" value="1"/>
</dbReference>
<dbReference type="AlphaFoldDB" id="A0A4Q7NRT3"/>
<evidence type="ECO:0000256" key="1">
    <source>
        <dbReference type="ARBA" id="ARBA00023015"/>
    </source>
</evidence>
<dbReference type="RefSeq" id="WP_130492350.1">
    <property type="nucleotide sequence ID" value="NZ_SGXD01000002.1"/>
</dbReference>
<evidence type="ECO:0000259" key="4">
    <source>
        <dbReference type="PROSITE" id="PS50932"/>
    </source>
</evidence>
<feature type="domain" description="HTH lacI-type" evidence="4">
    <location>
        <begin position="8"/>
        <end position="62"/>
    </location>
</feature>
<keyword evidence="6" id="KW-1185">Reference proteome</keyword>
<evidence type="ECO:0000313" key="5">
    <source>
        <dbReference type="EMBL" id="RZS89796.1"/>
    </source>
</evidence>
<dbReference type="EMBL" id="SGXD01000002">
    <property type="protein sequence ID" value="RZS89796.1"/>
    <property type="molecule type" value="Genomic_DNA"/>
</dbReference>
<evidence type="ECO:0000256" key="3">
    <source>
        <dbReference type="ARBA" id="ARBA00023163"/>
    </source>
</evidence>
<accession>A0A4Q7NRT3</accession>
<dbReference type="OrthoDB" id="1938857at2"/>
<dbReference type="Gene3D" id="1.10.260.40">
    <property type="entry name" value="lambda repressor-like DNA-binding domains"/>
    <property type="match status" value="1"/>
</dbReference>